<evidence type="ECO:0000256" key="1">
    <source>
        <dbReference type="ARBA" id="ARBA00022741"/>
    </source>
</evidence>
<dbReference type="InterPro" id="IPR001650">
    <property type="entry name" value="Helicase_C-like"/>
</dbReference>
<evidence type="ECO:0000259" key="7">
    <source>
        <dbReference type="PROSITE" id="PS51194"/>
    </source>
</evidence>
<dbReference type="Gene3D" id="3.40.50.300">
    <property type="entry name" value="P-loop containing nucleotide triphosphate hydrolases"/>
    <property type="match status" value="2"/>
</dbReference>
<feature type="compositionally biased region" description="Basic and acidic residues" evidence="5">
    <location>
        <begin position="833"/>
        <end position="851"/>
    </location>
</feature>
<keyword evidence="2" id="KW-0378">Hydrolase</keyword>
<dbReference type="PANTHER" id="PTHR12131:SF1">
    <property type="entry name" value="ATP-DEPENDENT RNA HELICASE SUPV3L1, MITOCHONDRIAL-RELATED"/>
    <property type="match status" value="1"/>
</dbReference>
<comment type="caution">
    <text evidence="8">The sequence shown here is derived from an EMBL/GenBank/DDBJ whole genome shotgun (WGS) entry which is preliminary data.</text>
</comment>
<sequence>MEDIITALAMRHPKPNALPMSAASSGVASQHQGRVTAVLGPTNTGKTYLAIERMLGHRSGMIGFPLRLLARENYDKIVKAKGRHAVALVTGEEKIIPPRAVYFVCTVESMPLDRPVAFLGVDEIQLAADPERGHIFTERLLHARGMDETMFLGADTIKPLIQRLVPRCEFISRPRFSSLTYAGHKKLTRLPPRSAVVAFSATDVYTIAELIRRQRGGTAVVLGALSPRTRNAQVALYQAGEVDYLVATDAIGMGLNMDVDHVAFAKLNKFDGHAPRRLRPNEIAQIAGRAGRHMTDGTFGTTGDLNGLDAETIDAVENHKFETLKSIMWRNTALRFDSPGLLLKTLEERPNRPELMRVRDADDHLSLIALSRDADIAKLATNRQAVRLLWEVCQIPDFRKVLSDAHTRLLSQIYRHLMTPEARLPEEWVAKQVARMDKTEGDIDTLVSRIAHIRTWTYISHRPDWLTDPAHWQERARAIEDKLSDALHERLTQRFVDRRSAVLARTLAGGGELLAAVTAAGEVLVEGHHVGRLEGFHFTLDPEVREDDVRAFMSAARRALKDEIGRRVRLLEQAADDTIELRPDGVLIWQGHPVARLGAGPSILTPSVVPLHDDLFESGQRDKVRTRLSRWVETFIKDRLAPVFRLRNAELSGPARGLAFQLSESLGSLSRPDLESLIGGLGKADRQALAKLGVRLATSQVFMPALIKPRAVETRGLLWAVLHGGHAAMPLPPPTPPAGRVSVATDAVPTDFWEAVGYPPMGPRALRADILERLERELYKRTTEGPLTAAPDLAQMIGSTVEDLEGVLTAMGYRRREGEGGAVIWQRGRPSRRGGDRNRGKGEKPAAKARPDSPFAKLKQIEFIR</sequence>
<dbReference type="InterPro" id="IPR014001">
    <property type="entry name" value="Helicase_ATP-bd"/>
</dbReference>
<evidence type="ECO:0000256" key="5">
    <source>
        <dbReference type="SAM" id="MobiDB-lite"/>
    </source>
</evidence>
<evidence type="ECO:0000259" key="6">
    <source>
        <dbReference type="PROSITE" id="PS51192"/>
    </source>
</evidence>
<dbReference type="GO" id="GO:0005524">
    <property type="term" value="F:ATP binding"/>
    <property type="evidence" value="ECO:0007669"/>
    <property type="project" value="UniProtKB-KW"/>
</dbReference>
<dbReference type="AlphaFoldDB" id="A0A512DVI3"/>
<evidence type="ECO:0000313" key="9">
    <source>
        <dbReference type="Proteomes" id="UP000321523"/>
    </source>
</evidence>
<dbReference type="Proteomes" id="UP000321523">
    <property type="component" value="Unassembled WGS sequence"/>
</dbReference>
<dbReference type="GO" id="GO:0016787">
    <property type="term" value="F:hydrolase activity"/>
    <property type="evidence" value="ECO:0007669"/>
    <property type="project" value="UniProtKB-KW"/>
</dbReference>
<gene>
    <name evidence="8" type="ORF">SAE02_45940</name>
</gene>
<dbReference type="PROSITE" id="PS51192">
    <property type="entry name" value="HELICASE_ATP_BIND_1"/>
    <property type="match status" value="1"/>
</dbReference>
<evidence type="ECO:0000256" key="4">
    <source>
        <dbReference type="ARBA" id="ARBA00022840"/>
    </source>
</evidence>
<dbReference type="Pfam" id="PF22527">
    <property type="entry name" value="DEXQc_Suv3"/>
    <property type="match status" value="1"/>
</dbReference>
<dbReference type="SMART" id="SM00490">
    <property type="entry name" value="HELICc"/>
    <property type="match status" value="1"/>
</dbReference>
<dbReference type="Pfam" id="PF00271">
    <property type="entry name" value="Helicase_C"/>
    <property type="match status" value="1"/>
</dbReference>
<feature type="domain" description="Helicase C-terminal" evidence="7">
    <location>
        <begin position="182"/>
        <end position="340"/>
    </location>
</feature>
<accession>A0A512DVI3</accession>
<dbReference type="InterPro" id="IPR055206">
    <property type="entry name" value="DEXQc_SUV3"/>
</dbReference>
<evidence type="ECO:0000313" key="8">
    <source>
        <dbReference type="EMBL" id="GEO40446.1"/>
    </source>
</evidence>
<protein>
    <submittedName>
        <fullName evidence="8">Uncharacterized protein</fullName>
    </submittedName>
</protein>
<evidence type="ECO:0000256" key="2">
    <source>
        <dbReference type="ARBA" id="ARBA00022801"/>
    </source>
</evidence>
<dbReference type="PANTHER" id="PTHR12131">
    <property type="entry name" value="ATP-DEPENDENT RNA AND DNA HELICASE"/>
    <property type="match status" value="1"/>
</dbReference>
<name>A0A512DVI3_9PROT</name>
<dbReference type="InterPro" id="IPR027417">
    <property type="entry name" value="P-loop_NTPase"/>
</dbReference>
<dbReference type="SUPFAM" id="SSF52540">
    <property type="entry name" value="P-loop containing nucleoside triphosphate hydrolases"/>
    <property type="match status" value="2"/>
</dbReference>
<dbReference type="GO" id="GO:0004386">
    <property type="term" value="F:helicase activity"/>
    <property type="evidence" value="ECO:0007669"/>
    <property type="project" value="UniProtKB-KW"/>
</dbReference>
<evidence type="ECO:0000256" key="3">
    <source>
        <dbReference type="ARBA" id="ARBA00022806"/>
    </source>
</evidence>
<dbReference type="InterPro" id="IPR050699">
    <property type="entry name" value="RNA-DNA_Helicase"/>
</dbReference>
<keyword evidence="4" id="KW-0067">ATP-binding</keyword>
<reference evidence="8 9" key="1">
    <citation type="submission" date="2019-07" db="EMBL/GenBank/DDBJ databases">
        <title>Whole genome shotgun sequence of Skermanella aerolata NBRC 106429.</title>
        <authorList>
            <person name="Hosoyama A."/>
            <person name="Uohara A."/>
            <person name="Ohji S."/>
            <person name="Ichikawa N."/>
        </authorList>
    </citation>
    <scope>NUCLEOTIDE SEQUENCE [LARGE SCALE GENOMIC DNA]</scope>
    <source>
        <strain evidence="8 9">NBRC 106429</strain>
    </source>
</reference>
<keyword evidence="9" id="KW-1185">Reference proteome</keyword>
<keyword evidence="1" id="KW-0547">Nucleotide-binding</keyword>
<feature type="domain" description="Helicase ATP-binding" evidence="6">
    <location>
        <begin position="27"/>
        <end position="221"/>
    </location>
</feature>
<dbReference type="EMBL" id="BJYZ01000021">
    <property type="protein sequence ID" value="GEO40446.1"/>
    <property type="molecule type" value="Genomic_DNA"/>
</dbReference>
<feature type="region of interest" description="Disordered" evidence="5">
    <location>
        <begin position="822"/>
        <end position="865"/>
    </location>
</feature>
<proteinExistence type="predicted"/>
<dbReference type="PROSITE" id="PS51194">
    <property type="entry name" value="HELICASE_CTER"/>
    <property type="match status" value="1"/>
</dbReference>
<organism evidence="8 9">
    <name type="scientific">Skermanella aerolata</name>
    <dbReference type="NCBI Taxonomy" id="393310"/>
    <lineage>
        <taxon>Bacteria</taxon>
        <taxon>Pseudomonadati</taxon>
        <taxon>Pseudomonadota</taxon>
        <taxon>Alphaproteobacteria</taxon>
        <taxon>Rhodospirillales</taxon>
        <taxon>Azospirillaceae</taxon>
        <taxon>Skermanella</taxon>
    </lineage>
</organism>
<keyword evidence="3" id="KW-0347">Helicase</keyword>